<evidence type="ECO:0000259" key="2">
    <source>
        <dbReference type="Pfam" id="PF04892"/>
    </source>
</evidence>
<dbReference type="PATRIC" id="fig|137591.24.peg.1710"/>
<comment type="caution">
    <text evidence="3">The sequence shown here is derived from an EMBL/GenBank/DDBJ whole genome shotgun (WGS) entry which is preliminary data.</text>
</comment>
<evidence type="ECO:0000313" key="4">
    <source>
        <dbReference type="Proteomes" id="UP000032289"/>
    </source>
</evidence>
<keyword evidence="1" id="KW-0812">Transmembrane</keyword>
<gene>
    <name evidence="3" type="ORF">ab3b_01763</name>
</gene>
<evidence type="ECO:0000313" key="3">
    <source>
        <dbReference type="EMBL" id="KIU22368.1"/>
    </source>
</evidence>
<dbReference type="InterPro" id="IPR006976">
    <property type="entry name" value="VanZ-like"/>
</dbReference>
<name>A0A0D1JM12_9LACO</name>
<dbReference type="AlphaFoldDB" id="A0A0D1JM12"/>
<feature type="transmembrane region" description="Helical" evidence="1">
    <location>
        <begin position="143"/>
        <end position="162"/>
    </location>
</feature>
<dbReference type="InterPro" id="IPR016747">
    <property type="entry name" value="Phosphotransbutyrylase"/>
</dbReference>
<dbReference type="EMBL" id="JWHT01000041">
    <property type="protein sequence ID" value="KIU22368.1"/>
    <property type="molecule type" value="Genomic_DNA"/>
</dbReference>
<keyword evidence="1" id="KW-1133">Transmembrane helix</keyword>
<proteinExistence type="predicted"/>
<dbReference type="NCBIfam" id="NF037970">
    <property type="entry name" value="vanZ_1"/>
    <property type="match status" value="1"/>
</dbReference>
<dbReference type="Proteomes" id="UP000032289">
    <property type="component" value="Unassembled WGS sequence"/>
</dbReference>
<organism evidence="3 4">
    <name type="scientific">Weissella cibaria</name>
    <dbReference type="NCBI Taxonomy" id="137591"/>
    <lineage>
        <taxon>Bacteria</taxon>
        <taxon>Bacillati</taxon>
        <taxon>Bacillota</taxon>
        <taxon>Bacilli</taxon>
        <taxon>Lactobacillales</taxon>
        <taxon>Lactobacillaceae</taxon>
        <taxon>Weissella</taxon>
    </lineage>
</organism>
<sequence>MGMRKLQGTTIWYGIAFLIMAVLFYSSSQTYAQQSQIGTLHHVLANEPLKDVFAQFPIHYGGDVTDASRNYFKYVEFFMRKFAHFSTYFILGMAWYMAIHKQLGNWFIAAFIAWQAATGYAGLDEFHQSLTGGRSPMFADVMLDSAGALTAVILTVVIQAVWRRIHA</sequence>
<dbReference type="PIRSF" id="PIRSF019083">
    <property type="entry name" value="UCP019083_VanZ"/>
    <property type="match status" value="1"/>
</dbReference>
<evidence type="ECO:0000256" key="1">
    <source>
        <dbReference type="SAM" id="Phobius"/>
    </source>
</evidence>
<reference evidence="3 4" key="1">
    <citation type="journal article" date="2015" name="Microbiology (Mosc.)">
        <title>Genomics of the Weissella cibaria species with an examination of its metabolic traits.</title>
        <authorList>
            <person name="Lynch K.M."/>
            <person name="Lucid A."/>
            <person name="Arendt E.K."/>
            <person name="Sleator R.D."/>
            <person name="Lucey B."/>
            <person name="Coffey A."/>
        </authorList>
    </citation>
    <scope>NUCLEOTIDE SEQUENCE [LARGE SCALE GENOMIC DNA]</scope>
    <source>
        <strain evidence="3 4">AB3b</strain>
    </source>
</reference>
<dbReference type="Pfam" id="PF04892">
    <property type="entry name" value="VanZ"/>
    <property type="match status" value="1"/>
</dbReference>
<keyword evidence="1" id="KW-0472">Membrane</keyword>
<accession>A0A0D1JM12</accession>
<feature type="domain" description="VanZ-like" evidence="2">
    <location>
        <begin position="15"/>
        <end position="158"/>
    </location>
</feature>
<feature type="transmembrane region" description="Helical" evidence="1">
    <location>
        <begin position="82"/>
        <end position="99"/>
    </location>
</feature>
<protein>
    <submittedName>
        <fullName evidence="3">Putative integral membrane protein</fullName>
    </submittedName>
</protein>